<dbReference type="AlphaFoldDB" id="A0A1I2B548"/>
<keyword evidence="2" id="KW-1185">Reference proteome</keyword>
<accession>A0A1I2B548</accession>
<reference evidence="1 2" key="1">
    <citation type="submission" date="2016-10" db="EMBL/GenBank/DDBJ databases">
        <authorList>
            <person name="Varghese N."/>
            <person name="Submissions S."/>
        </authorList>
    </citation>
    <scope>NUCLEOTIDE SEQUENCE [LARGE SCALE GENOMIC DNA]</scope>
    <source>
        <strain evidence="2">YIM D21,KCTC 23444,ACCC 10710</strain>
    </source>
</reference>
<proteinExistence type="predicted"/>
<dbReference type="EMBL" id="FOMS01000010">
    <property type="protein sequence ID" value="SFE51206.1"/>
    <property type="molecule type" value="Genomic_DNA"/>
</dbReference>
<gene>
    <name evidence="1" type="ORF">SAMN04515678_110195</name>
</gene>
<evidence type="ECO:0000313" key="1">
    <source>
        <dbReference type="EMBL" id="SFE51206.1"/>
    </source>
</evidence>
<protein>
    <submittedName>
        <fullName evidence="1">Uncharacterized protein</fullName>
    </submittedName>
</protein>
<dbReference type="Proteomes" id="UP000325289">
    <property type="component" value="Unassembled WGS sequence"/>
</dbReference>
<dbReference type="OrthoDB" id="7864349at2"/>
<name>A0A1I2B548_9RHOB</name>
<evidence type="ECO:0000313" key="2">
    <source>
        <dbReference type="Proteomes" id="UP000325289"/>
    </source>
</evidence>
<organism evidence="1 2">
    <name type="scientific">Roseivivax sediminis</name>
    <dbReference type="NCBI Taxonomy" id="936889"/>
    <lineage>
        <taxon>Bacteria</taxon>
        <taxon>Pseudomonadati</taxon>
        <taxon>Pseudomonadota</taxon>
        <taxon>Alphaproteobacteria</taxon>
        <taxon>Rhodobacterales</taxon>
        <taxon>Roseobacteraceae</taxon>
        <taxon>Roseivivax</taxon>
    </lineage>
</organism>
<sequence>MPYHVIVLVFVLTGSAACTLPGPGMYGAPPTRVSEGQSTFLLRRQGNEVEAIRTSVEILPSRAAVSGRAGLAVRRVTGCDIAWMRGDAALLRMGLDCGEGALLPPGRPELDCDVIDEITATGAVYTELAIRCGALSGSAWRPAER</sequence>